<dbReference type="EMBL" id="ML996708">
    <property type="protein sequence ID" value="KAF2396115.1"/>
    <property type="molecule type" value="Genomic_DNA"/>
</dbReference>
<evidence type="ECO:0000256" key="1">
    <source>
        <dbReference type="SAM" id="MobiDB-lite"/>
    </source>
</evidence>
<evidence type="ECO:0000313" key="4">
    <source>
        <dbReference type="Proteomes" id="UP000799640"/>
    </source>
</evidence>
<keyword evidence="4" id="KW-1185">Reference proteome</keyword>
<dbReference type="PANTHER" id="PTHR33840">
    <property type="match status" value="1"/>
</dbReference>
<dbReference type="AlphaFoldDB" id="A0A6G1HK19"/>
<proteinExistence type="predicted"/>
<name>A0A6G1HK19_9PEZI</name>
<dbReference type="Proteomes" id="UP000799640">
    <property type="component" value="Unassembled WGS sequence"/>
</dbReference>
<feature type="region of interest" description="Disordered" evidence="1">
    <location>
        <begin position="272"/>
        <end position="296"/>
    </location>
</feature>
<feature type="domain" description="T6SS Phospholipase effector Tle1-like catalytic" evidence="2">
    <location>
        <begin position="135"/>
        <end position="419"/>
    </location>
</feature>
<dbReference type="SUPFAM" id="SSF53474">
    <property type="entry name" value="alpha/beta-Hydrolases"/>
    <property type="match status" value="1"/>
</dbReference>
<dbReference type="PANTHER" id="PTHR33840:SF1">
    <property type="entry name" value="TLE1 PHOSPHOLIPASE DOMAIN-CONTAINING PROTEIN"/>
    <property type="match status" value="1"/>
</dbReference>
<accession>A0A6G1HK19</accession>
<dbReference type="Pfam" id="PF09994">
    <property type="entry name" value="T6SS_Tle1-like_cat"/>
    <property type="match status" value="1"/>
</dbReference>
<dbReference type="InterPro" id="IPR018712">
    <property type="entry name" value="Tle1-like_cat"/>
</dbReference>
<gene>
    <name evidence="3" type="ORF">EJ06DRAFT_243851</name>
</gene>
<reference evidence="3" key="1">
    <citation type="journal article" date="2020" name="Stud. Mycol.">
        <title>101 Dothideomycetes genomes: a test case for predicting lifestyles and emergence of pathogens.</title>
        <authorList>
            <person name="Haridas S."/>
            <person name="Albert R."/>
            <person name="Binder M."/>
            <person name="Bloem J."/>
            <person name="Labutti K."/>
            <person name="Salamov A."/>
            <person name="Andreopoulos B."/>
            <person name="Baker S."/>
            <person name="Barry K."/>
            <person name="Bills G."/>
            <person name="Bluhm B."/>
            <person name="Cannon C."/>
            <person name="Castanera R."/>
            <person name="Culley D."/>
            <person name="Daum C."/>
            <person name="Ezra D."/>
            <person name="Gonzalez J."/>
            <person name="Henrissat B."/>
            <person name="Kuo A."/>
            <person name="Liang C."/>
            <person name="Lipzen A."/>
            <person name="Lutzoni F."/>
            <person name="Magnuson J."/>
            <person name="Mondo S."/>
            <person name="Nolan M."/>
            <person name="Ohm R."/>
            <person name="Pangilinan J."/>
            <person name="Park H.-J."/>
            <person name="Ramirez L."/>
            <person name="Alfaro M."/>
            <person name="Sun H."/>
            <person name="Tritt A."/>
            <person name="Yoshinaga Y."/>
            <person name="Zwiers L.-H."/>
            <person name="Turgeon B."/>
            <person name="Goodwin S."/>
            <person name="Spatafora J."/>
            <person name="Crous P."/>
            <person name="Grigoriev I."/>
        </authorList>
    </citation>
    <scope>NUCLEOTIDE SEQUENCE</scope>
    <source>
        <strain evidence="3">CBS 262.69</strain>
    </source>
</reference>
<evidence type="ECO:0000313" key="3">
    <source>
        <dbReference type="EMBL" id="KAF2396115.1"/>
    </source>
</evidence>
<dbReference type="InterPro" id="IPR029058">
    <property type="entry name" value="AB_hydrolase_fold"/>
</dbReference>
<evidence type="ECO:0000259" key="2">
    <source>
        <dbReference type="Pfam" id="PF09994"/>
    </source>
</evidence>
<feature type="region of interest" description="Disordered" evidence="1">
    <location>
        <begin position="1"/>
        <end position="88"/>
    </location>
</feature>
<organism evidence="3 4">
    <name type="scientific">Trichodelitschia bisporula</name>
    <dbReference type="NCBI Taxonomy" id="703511"/>
    <lineage>
        <taxon>Eukaryota</taxon>
        <taxon>Fungi</taxon>
        <taxon>Dikarya</taxon>
        <taxon>Ascomycota</taxon>
        <taxon>Pezizomycotina</taxon>
        <taxon>Dothideomycetes</taxon>
        <taxon>Dothideomycetes incertae sedis</taxon>
        <taxon>Phaeotrichales</taxon>
        <taxon>Phaeotrichaceae</taxon>
        <taxon>Trichodelitschia</taxon>
    </lineage>
</organism>
<protein>
    <recommendedName>
        <fullName evidence="2">T6SS Phospholipase effector Tle1-like catalytic domain-containing protein</fullName>
    </recommendedName>
</protein>
<sequence>MPRDEVVIVRRDGPDGREEYVQQRRRDGSRDGRNDRPQSRDGRLNAGRDERPRSRDGRLGDRLEVSEYRERSRDDRSRSRDGQYEERETYDRDVAVLVDRAGSMQIRDGERGGRDRVDREGERVCPRRYTSQPYKRLIICADGTWLDSDNGNLNGEIPTPSNVTRLARAIKAESDDNVPQVVSYHSGVGSHGSIINRVVAGAVGVGLAENVRESYSFLANNYTPGDEIFIFGFSRGAFTARSIAGLIGAVGLLTKRGLPYLPEIFRDVRHRHDPHYQPMTPDQPYKNKPSASDPSYKDGLARRGMTILDVDIKVVGVWDTVGSLGLPRIPVLTRIGIQGDESREMSFWDTKLSDCIENAFQALALEERRTAFAPAVWEKPRGNRTRLRQVWFPGVHSNVGGGLDDQNLANISLAWMLSQIAPFLDIQTGYIRDQAIDNHQYYLTTGRKPRPWGFGKITNSMKGVYAIGGGTARHPGEYYAVDKDGHISDRPLRDTHEYVHASVRVRMVCRGPGVDDNGPYDPDGLADWKLVVEYPDGPRGRPEVYWRARFEERNVSTRVLPEAPLWGMERELLGFDREMERVVLWPERTGRRGG</sequence>
<dbReference type="OrthoDB" id="3057168at2759"/>